<evidence type="ECO:0000259" key="7">
    <source>
        <dbReference type="Pfam" id="PF00528"/>
    </source>
</evidence>
<dbReference type="PANTHER" id="PTHR43386">
    <property type="entry name" value="OLIGOPEPTIDE TRANSPORT SYSTEM PERMEASE PROTEIN APPC"/>
    <property type="match status" value="1"/>
</dbReference>
<sequence length="97" mass="10713">MFKQLLPNLWSQVIVFVTLSLPGYVAVEATLSFLGVGLIAPAPSWGIMLGDSVKYYRADPTYLFIPGTTLMVLVMAFNLMGDGLRDAFDPKSDRRLL</sequence>
<feature type="domain" description="ABC transmembrane type-1" evidence="7">
    <location>
        <begin position="1"/>
        <end position="91"/>
    </location>
</feature>
<dbReference type="PANTHER" id="PTHR43386:SF1">
    <property type="entry name" value="D,D-DIPEPTIDE TRANSPORT SYSTEM PERMEASE PROTEIN DDPC-RELATED"/>
    <property type="match status" value="1"/>
</dbReference>
<keyword evidence="5 6" id="KW-0472">Membrane</keyword>
<dbReference type="InterPro" id="IPR000515">
    <property type="entry name" value="MetI-like"/>
</dbReference>
<reference evidence="8" key="1">
    <citation type="submission" date="2020-05" db="EMBL/GenBank/DDBJ databases">
        <authorList>
            <person name="Chiriac C."/>
            <person name="Salcher M."/>
            <person name="Ghai R."/>
            <person name="Kavagutti S V."/>
        </authorList>
    </citation>
    <scope>NUCLEOTIDE SEQUENCE</scope>
</reference>
<evidence type="ECO:0000256" key="6">
    <source>
        <dbReference type="SAM" id="Phobius"/>
    </source>
</evidence>
<dbReference type="AlphaFoldDB" id="A0A6J6UKU7"/>
<keyword evidence="2" id="KW-0813">Transport</keyword>
<accession>A0A6J6UKU7</accession>
<evidence type="ECO:0000256" key="3">
    <source>
        <dbReference type="ARBA" id="ARBA00022692"/>
    </source>
</evidence>
<gene>
    <name evidence="8" type="ORF">UFOPK2806_01622</name>
</gene>
<dbReference type="InterPro" id="IPR050366">
    <property type="entry name" value="BP-dependent_transpt_permease"/>
</dbReference>
<dbReference type="Pfam" id="PF00528">
    <property type="entry name" value="BPD_transp_1"/>
    <property type="match status" value="1"/>
</dbReference>
<feature type="transmembrane region" description="Helical" evidence="6">
    <location>
        <begin position="9"/>
        <end position="27"/>
    </location>
</feature>
<comment type="subcellular location">
    <subcellularLocation>
        <location evidence="1">Cell membrane</location>
        <topology evidence="1">Multi-pass membrane protein</topology>
    </subcellularLocation>
</comment>
<dbReference type="GO" id="GO:0005886">
    <property type="term" value="C:plasma membrane"/>
    <property type="evidence" value="ECO:0007669"/>
    <property type="project" value="UniProtKB-SubCell"/>
</dbReference>
<evidence type="ECO:0000256" key="1">
    <source>
        <dbReference type="ARBA" id="ARBA00004651"/>
    </source>
</evidence>
<dbReference type="EMBL" id="CAEZYY010000023">
    <property type="protein sequence ID" value="CAB4760591.1"/>
    <property type="molecule type" value="Genomic_DNA"/>
</dbReference>
<protein>
    <submittedName>
        <fullName evidence="8">Unannotated protein</fullName>
    </submittedName>
</protein>
<evidence type="ECO:0000256" key="4">
    <source>
        <dbReference type="ARBA" id="ARBA00022989"/>
    </source>
</evidence>
<evidence type="ECO:0000256" key="5">
    <source>
        <dbReference type="ARBA" id="ARBA00023136"/>
    </source>
</evidence>
<evidence type="ECO:0000256" key="2">
    <source>
        <dbReference type="ARBA" id="ARBA00022448"/>
    </source>
</evidence>
<proteinExistence type="predicted"/>
<keyword evidence="4 6" id="KW-1133">Transmembrane helix</keyword>
<organism evidence="8">
    <name type="scientific">freshwater metagenome</name>
    <dbReference type="NCBI Taxonomy" id="449393"/>
    <lineage>
        <taxon>unclassified sequences</taxon>
        <taxon>metagenomes</taxon>
        <taxon>ecological metagenomes</taxon>
    </lineage>
</organism>
<keyword evidence="3 6" id="KW-0812">Transmembrane</keyword>
<evidence type="ECO:0000313" key="8">
    <source>
        <dbReference type="EMBL" id="CAB4760591.1"/>
    </source>
</evidence>
<name>A0A6J6UKU7_9ZZZZ</name>
<feature type="transmembrane region" description="Helical" evidence="6">
    <location>
        <begin position="62"/>
        <end position="81"/>
    </location>
</feature>
<dbReference type="GO" id="GO:0055085">
    <property type="term" value="P:transmembrane transport"/>
    <property type="evidence" value="ECO:0007669"/>
    <property type="project" value="InterPro"/>
</dbReference>